<keyword evidence="3" id="KW-1185">Reference proteome</keyword>
<evidence type="ECO:0000313" key="2">
    <source>
        <dbReference type="EMBL" id="SFC87851.1"/>
    </source>
</evidence>
<dbReference type="OrthoDB" id="6000589at2"/>
<dbReference type="PROSITE" id="PS51257">
    <property type="entry name" value="PROKAR_LIPOPROTEIN"/>
    <property type="match status" value="1"/>
</dbReference>
<accession>A0A1I1MR31</accession>
<gene>
    <name evidence="2" type="ORF">SAMN05421848_3099</name>
</gene>
<reference evidence="3" key="1">
    <citation type="submission" date="2016-10" db="EMBL/GenBank/DDBJ databases">
        <authorList>
            <person name="Varghese N."/>
            <person name="Submissions S."/>
        </authorList>
    </citation>
    <scope>NUCLEOTIDE SEQUENCE [LARGE SCALE GENOMIC DNA]</scope>
    <source>
        <strain evidence="3">DSM 23439</strain>
    </source>
</reference>
<evidence type="ECO:0008006" key="4">
    <source>
        <dbReference type="Google" id="ProtNLM"/>
    </source>
</evidence>
<evidence type="ECO:0000313" key="3">
    <source>
        <dbReference type="Proteomes" id="UP000199046"/>
    </source>
</evidence>
<evidence type="ECO:0000256" key="1">
    <source>
        <dbReference type="SAM" id="SignalP"/>
    </source>
</evidence>
<dbReference type="RefSeq" id="WP_090135874.1">
    <property type="nucleotide sequence ID" value="NZ_FOLY01000008.1"/>
</dbReference>
<proteinExistence type="predicted"/>
<name>A0A1I1MR31_9GAMM</name>
<keyword evidence="1" id="KW-0732">Signal</keyword>
<feature type="signal peptide" evidence="1">
    <location>
        <begin position="1"/>
        <end position="21"/>
    </location>
</feature>
<feature type="chain" id="PRO_5011772887" description="Lipoprotein" evidence="1">
    <location>
        <begin position="22"/>
        <end position="107"/>
    </location>
</feature>
<dbReference type="Proteomes" id="UP000199046">
    <property type="component" value="Unassembled WGS sequence"/>
</dbReference>
<protein>
    <recommendedName>
        <fullName evidence="4">Lipoprotein</fullName>
    </recommendedName>
</protein>
<organism evidence="2 3">
    <name type="scientific">Kushneria avicenniae</name>
    <dbReference type="NCBI Taxonomy" id="402385"/>
    <lineage>
        <taxon>Bacteria</taxon>
        <taxon>Pseudomonadati</taxon>
        <taxon>Pseudomonadota</taxon>
        <taxon>Gammaproteobacteria</taxon>
        <taxon>Oceanospirillales</taxon>
        <taxon>Halomonadaceae</taxon>
        <taxon>Kushneria</taxon>
    </lineage>
</organism>
<dbReference type="AlphaFoldDB" id="A0A1I1MR31"/>
<dbReference type="EMBL" id="FOLY01000008">
    <property type="protein sequence ID" value="SFC87851.1"/>
    <property type="molecule type" value="Genomic_DNA"/>
</dbReference>
<sequence>MKFLKVVLAMLTLALALTACGEDDGEQFIGKWQGVNKRDNTFTYTIERERDTFNLERQMNNFDPRMYKATATDKNTLTRDDGDVLLYNEENDTISSRADNITLSRIE</sequence>